<dbReference type="PROSITE" id="PS00108">
    <property type="entry name" value="PROTEIN_KINASE_ST"/>
    <property type="match status" value="1"/>
</dbReference>
<dbReference type="Gene3D" id="3.30.200.20">
    <property type="entry name" value="Phosphorylase Kinase, domain 1"/>
    <property type="match status" value="1"/>
</dbReference>
<feature type="domain" description="Protein kinase" evidence="9">
    <location>
        <begin position="49"/>
        <end position="341"/>
    </location>
</feature>
<evidence type="ECO:0000256" key="2">
    <source>
        <dbReference type="ARBA" id="ARBA00022679"/>
    </source>
</evidence>
<sequence>MGVCASSQSPPGHSESPRVAVAVHESGRLPGARRPAAPPTPGEILDRYDILKERLGTGATSDVFKGKVKATGKPVAVKVLDKLTRDAHRQENLAEDIQGARTEAALMGELSGSAHVADLLDFVETPAKIHTFLELVPGGELYDQLRLEPYTEAEAREHFRQMMLGMAHVHERGIVHRDIKPENILMMEPSRTAAIKIVDFGFAERVPKGGQLFERLGTPKYVAPEVWRADDRRGRGYGTNADIYAFGIILHQMLTGQEPFDYVKARWARAHPPEADQSPSEDRTQEFSEWAASHNVPPMTETRAPEAEKITPEARDLIVRLLVRDPASRITAAEALEHAWFRAAPRPEPLVEAAERIKQFQARKRMMKAMNAVLFTARVKNVVGRLRQAAPRQSTGDSDAALGVLDDPAASDSPSAGASKSRTAASDRLAGPSPTARGSATSEGGARTAGVLVSGASDT</sequence>
<gene>
    <name evidence="13" type="ORF">FNF27_04384</name>
    <name evidence="10" type="ORF">FNF28_07468</name>
    <name evidence="11" type="ORF">FNF29_05911</name>
    <name evidence="12" type="ORF">FNF31_04136</name>
</gene>
<keyword evidence="3 6" id="KW-0547">Nucleotide-binding</keyword>
<dbReference type="InterPro" id="IPR011009">
    <property type="entry name" value="Kinase-like_dom_sf"/>
</dbReference>
<evidence type="ECO:0000259" key="9">
    <source>
        <dbReference type="PROSITE" id="PS50011"/>
    </source>
</evidence>
<proteinExistence type="inferred from homology"/>
<dbReference type="AlphaFoldDB" id="A0A5A8C5H0"/>
<evidence type="ECO:0000256" key="3">
    <source>
        <dbReference type="ARBA" id="ARBA00022741"/>
    </source>
</evidence>
<evidence type="ECO:0000313" key="15">
    <source>
        <dbReference type="Proteomes" id="UP000323011"/>
    </source>
</evidence>
<organism evidence="10 16">
    <name type="scientific">Cafeteria roenbergensis</name>
    <name type="common">Marine flagellate</name>
    <dbReference type="NCBI Taxonomy" id="33653"/>
    <lineage>
        <taxon>Eukaryota</taxon>
        <taxon>Sar</taxon>
        <taxon>Stramenopiles</taxon>
        <taxon>Bigyra</taxon>
        <taxon>Opalozoa</taxon>
        <taxon>Bicosoecida</taxon>
        <taxon>Cafeteriaceae</taxon>
        <taxon>Cafeteria</taxon>
    </lineage>
</organism>
<dbReference type="PROSITE" id="PS00107">
    <property type="entry name" value="PROTEIN_KINASE_ATP"/>
    <property type="match status" value="1"/>
</dbReference>
<comment type="caution">
    <text evidence="10">The sequence shown here is derived from an EMBL/GenBank/DDBJ whole genome shotgun (WGS) entry which is preliminary data.</text>
</comment>
<evidence type="ECO:0000313" key="11">
    <source>
        <dbReference type="EMBL" id="KAA0149525.1"/>
    </source>
</evidence>
<evidence type="ECO:0000256" key="7">
    <source>
        <dbReference type="RuleBase" id="RU000304"/>
    </source>
</evidence>
<accession>A0A5A8C5H0</accession>
<feature type="compositionally biased region" description="Low complexity" evidence="8">
    <location>
        <begin position="406"/>
        <end position="419"/>
    </location>
</feature>
<dbReference type="InterPro" id="IPR017441">
    <property type="entry name" value="Protein_kinase_ATP_BS"/>
</dbReference>
<dbReference type="OrthoDB" id="541276at2759"/>
<dbReference type="EMBL" id="VLTM01000041">
    <property type="protein sequence ID" value="KAA0160752.1"/>
    <property type="molecule type" value="Genomic_DNA"/>
</dbReference>
<dbReference type="EMBL" id="VLTL01000266">
    <property type="protein sequence ID" value="KAA0148286.1"/>
    <property type="molecule type" value="Genomic_DNA"/>
</dbReference>
<dbReference type="Proteomes" id="UP000322899">
    <property type="component" value="Unassembled WGS sequence"/>
</dbReference>
<evidence type="ECO:0000256" key="6">
    <source>
        <dbReference type="PROSITE-ProRule" id="PRU10141"/>
    </source>
</evidence>
<protein>
    <recommendedName>
        <fullName evidence="9">Protein kinase domain-containing protein</fullName>
    </recommendedName>
</protein>
<dbReference type="PANTHER" id="PTHR24349">
    <property type="entry name" value="SERINE/THREONINE-PROTEIN KINASE"/>
    <property type="match status" value="1"/>
</dbReference>
<evidence type="ECO:0000313" key="10">
    <source>
        <dbReference type="EMBL" id="KAA0148286.1"/>
    </source>
</evidence>
<dbReference type="InterPro" id="IPR050205">
    <property type="entry name" value="CDPK_Ser/Thr_kinases"/>
</dbReference>
<dbReference type="Proteomes" id="UP000324907">
    <property type="component" value="Unassembled WGS sequence"/>
</dbReference>
<evidence type="ECO:0000256" key="4">
    <source>
        <dbReference type="ARBA" id="ARBA00022777"/>
    </source>
</evidence>
<keyword evidence="2" id="KW-0808">Transferase</keyword>
<evidence type="ECO:0000256" key="8">
    <source>
        <dbReference type="SAM" id="MobiDB-lite"/>
    </source>
</evidence>
<evidence type="ECO:0000313" key="16">
    <source>
        <dbReference type="Proteomes" id="UP000324907"/>
    </source>
</evidence>
<dbReference type="InterPro" id="IPR000719">
    <property type="entry name" value="Prot_kinase_dom"/>
</dbReference>
<reference evidence="14 15" key="1">
    <citation type="submission" date="2019-07" db="EMBL/GenBank/DDBJ databases">
        <title>Genomes of Cafeteria roenbergensis.</title>
        <authorList>
            <person name="Fischer M.G."/>
            <person name="Hackl T."/>
            <person name="Roman M."/>
        </authorList>
    </citation>
    <scope>NUCLEOTIDE SEQUENCE [LARGE SCALE GENOMIC DNA]</scope>
    <source>
        <strain evidence="11 15">BVI</strain>
        <strain evidence="12 17">Cflag</strain>
        <strain evidence="13 14">E4-10P</strain>
        <strain evidence="10 16">RCC970-E3</strain>
    </source>
</reference>
<feature type="binding site" evidence="6">
    <location>
        <position position="78"/>
    </location>
    <ligand>
        <name>ATP</name>
        <dbReference type="ChEBI" id="CHEBI:30616"/>
    </ligand>
</feature>
<dbReference type="GO" id="GO:0004674">
    <property type="term" value="F:protein serine/threonine kinase activity"/>
    <property type="evidence" value="ECO:0007669"/>
    <property type="project" value="UniProtKB-KW"/>
</dbReference>
<dbReference type="PROSITE" id="PS50011">
    <property type="entry name" value="PROTEIN_KINASE_DOM"/>
    <property type="match status" value="1"/>
</dbReference>
<feature type="region of interest" description="Disordered" evidence="8">
    <location>
        <begin position="388"/>
        <end position="459"/>
    </location>
</feature>
<evidence type="ECO:0000256" key="1">
    <source>
        <dbReference type="ARBA" id="ARBA00022527"/>
    </source>
</evidence>
<keyword evidence="15" id="KW-1185">Reference proteome</keyword>
<keyword evidence="1 7" id="KW-0723">Serine/threonine-protein kinase</keyword>
<dbReference type="GO" id="GO:0005524">
    <property type="term" value="F:ATP binding"/>
    <property type="evidence" value="ECO:0007669"/>
    <property type="project" value="UniProtKB-UniRule"/>
</dbReference>
<dbReference type="SUPFAM" id="SSF56112">
    <property type="entry name" value="Protein kinase-like (PK-like)"/>
    <property type="match status" value="1"/>
</dbReference>
<dbReference type="Proteomes" id="UP000325113">
    <property type="component" value="Unassembled WGS sequence"/>
</dbReference>
<evidence type="ECO:0000313" key="13">
    <source>
        <dbReference type="EMBL" id="KAA0174163.1"/>
    </source>
</evidence>
<comment type="similarity">
    <text evidence="7">Belongs to the protein kinase superfamily.</text>
</comment>
<dbReference type="Pfam" id="PF00069">
    <property type="entry name" value="Pkinase"/>
    <property type="match status" value="1"/>
</dbReference>
<keyword evidence="4" id="KW-0418">Kinase</keyword>
<dbReference type="InterPro" id="IPR008271">
    <property type="entry name" value="Ser/Thr_kinase_AS"/>
</dbReference>
<name>A0A5A8C5H0_CAFRO</name>
<evidence type="ECO:0000313" key="12">
    <source>
        <dbReference type="EMBL" id="KAA0160752.1"/>
    </source>
</evidence>
<dbReference type="Gene3D" id="1.10.510.10">
    <property type="entry name" value="Transferase(Phosphotransferase) domain 1"/>
    <property type="match status" value="1"/>
</dbReference>
<evidence type="ECO:0000313" key="14">
    <source>
        <dbReference type="Proteomes" id="UP000322899"/>
    </source>
</evidence>
<evidence type="ECO:0000256" key="5">
    <source>
        <dbReference type="ARBA" id="ARBA00022840"/>
    </source>
</evidence>
<dbReference type="EMBL" id="VLTO01000025">
    <property type="protein sequence ID" value="KAA0174163.1"/>
    <property type="molecule type" value="Genomic_DNA"/>
</dbReference>
<dbReference type="SMART" id="SM00220">
    <property type="entry name" value="S_TKc"/>
    <property type="match status" value="1"/>
</dbReference>
<keyword evidence="5 6" id="KW-0067">ATP-binding</keyword>
<dbReference type="EMBL" id="VLTN01000042">
    <property type="protein sequence ID" value="KAA0149525.1"/>
    <property type="molecule type" value="Genomic_DNA"/>
</dbReference>
<evidence type="ECO:0000313" key="17">
    <source>
        <dbReference type="Proteomes" id="UP000325113"/>
    </source>
</evidence>
<dbReference type="Proteomes" id="UP000323011">
    <property type="component" value="Unassembled WGS sequence"/>
</dbReference>